<dbReference type="Proteomes" id="UP000198775">
    <property type="component" value="Unassembled WGS sequence"/>
</dbReference>
<sequence length="294" mass="31723">MVRMSAMTDLPDRFPDVDYTRYTNRQLAAVPLAVLAVALAILAAWYVMTGTPVALGIEFTGGTEAQIQTSASQSEIEQSLSGLDPTIQPVQVSGGTQEYIVTTQQTDGVRGAIESQGYEISSFSETSASFGSDSVRLTLIGLAVAFVGMSILIFLLFRSFVPSIAIVISAFSDLVIPLALMNVFGIKLSLGTVAALLMLIGYSVDSDVLLNNHILRRRGDFYESAYRAMRTGVTMTLTSIAAMSVMSIAAFLLAIPLLPQIGLVLVMGLSADLMNTYMLNLSLLRWYKYEGVTR</sequence>
<organism evidence="11 12">
    <name type="scientific">Halorientalis persicus</name>
    <dbReference type="NCBI Taxonomy" id="1367881"/>
    <lineage>
        <taxon>Archaea</taxon>
        <taxon>Methanobacteriati</taxon>
        <taxon>Methanobacteriota</taxon>
        <taxon>Stenosarchaea group</taxon>
        <taxon>Halobacteria</taxon>
        <taxon>Halobacteriales</taxon>
        <taxon>Haloarculaceae</taxon>
        <taxon>Halorientalis</taxon>
    </lineage>
</organism>
<evidence type="ECO:0000259" key="10">
    <source>
        <dbReference type="Pfam" id="PF02355"/>
    </source>
</evidence>
<dbReference type="InterPro" id="IPR053476">
    <property type="entry name" value="SecD/SecF_export"/>
</dbReference>
<keyword evidence="5 9" id="KW-0653">Protein transport</keyword>
<feature type="transmembrane region" description="Helical" evidence="9">
    <location>
        <begin position="190"/>
        <end position="210"/>
    </location>
</feature>
<keyword evidence="7 9" id="KW-0811">Translocation</keyword>
<comment type="similarity">
    <text evidence="9">Belongs to the SecD/SecF family. SecF subfamily.</text>
</comment>
<keyword evidence="3 9" id="KW-1003">Cell membrane</keyword>
<dbReference type="NCBIfam" id="NF041305">
    <property type="entry name" value="SecF_Halo"/>
    <property type="match status" value="1"/>
</dbReference>
<dbReference type="InterPro" id="IPR022813">
    <property type="entry name" value="SecD/SecF_arch_bac"/>
</dbReference>
<dbReference type="GO" id="GO:0005886">
    <property type="term" value="C:plasma membrane"/>
    <property type="evidence" value="ECO:0007669"/>
    <property type="project" value="UniProtKB-SubCell"/>
</dbReference>
<evidence type="ECO:0000256" key="2">
    <source>
        <dbReference type="ARBA" id="ARBA00022448"/>
    </source>
</evidence>
<comment type="function">
    <text evidence="9">Involved in protein export.</text>
</comment>
<protein>
    <recommendedName>
        <fullName evidence="9">Protein-export membrane protein SecF</fullName>
    </recommendedName>
</protein>
<dbReference type="PANTHER" id="PTHR30081:SF8">
    <property type="entry name" value="PROTEIN TRANSLOCASE SUBUNIT SECF"/>
    <property type="match status" value="1"/>
</dbReference>
<keyword evidence="8 9" id="KW-0472">Membrane</keyword>
<comment type="subcellular location">
    <subcellularLocation>
        <location evidence="1 9">Cell membrane</location>
        <topology evidence="1 9">Multi-pass membrane protein</topology>
    </subcellularLocation>
</comment>
<dbReference type="NCBIfam" id="NF006355">
    <property type="entry name" value="PRK08578.1-3"/>
    <property type="match status" value="1"/>
</dbReference>
<dbReference type="SUPFAM" id="SSF82866">
    <property type="entry name" value="Multidrug efflux transporter AcrB transmembrane domain"/>
    <property type="match status" value="1"/>
</dbReference>
<evidence type="ECO:0000256" key="4">
    <source>
        <dbReference type="ARBA" id="ARBA00022692"/>
    </source>
</evidence>
<dbReference type="Pfam" id="PF07549">
    <property type="entry name" value="Sec_GG"/>
    <property type="match status" value="1"/>
</dbReference>
<evidence type="ECO:0000256" key="3">
    <source>
        <dbReference type="ARBA" id="ARBA00022475"/>
    </source>
</evidence>
<dbReference type="Pfam" id="PF02355">
    <property type="entry name" value="SecD_SecF_C"/>
    <property type="match status" value="1"/>
</dbReference>
<evidence type="ECO:0000256" key="5">
    <source>
        <dbReference type="ARBA" id="ARBA00022927"/>
    </source>
</evidence>
<gene>
    <name evidence="9" type="primary">secF</name>
    <name evidence="11" type="ORF">SAMN05216388_101453</name>
</gene>
<dbReference type="HAMAP" id="MF_01464_A">
    <property type="entry name" value="SecF_A"/>
    <property type="match status" value="1"/>
</dbReference>
<dbReference type="AlphaFoldDB" id="A0A1H8QMV4"/>
<keyword evidence="12" id="KW-1185">Reference proteome</keyword>
<dbReference type="InterPro" id="IPR024921">
    <property type="entry name" value="SecF_arc"/>
</dbReference>
<evidence type="ECO:0000256" key="8">
    <source>
        <dbReference type="ARBA" id="ARBA00023136"/>
    </source>
</evidence>
<accession>A0A1H8QMV4</accession>
<evidence type="ECO:0000256" key="7">
    <source>
        <dbReference type="ARBA" id="ARBA00023010"/>
    </source>
</evidence>
<evidence type="ECO:0000256" key="6">
    <source>
        <dbReference type="ARBA" id="ARBA00022989"/>
    </source>
</evidence>
<dbReference type="EMBL" id="FOCX01000014">
    <property type="protein sequence ID" value="SEO55559.1"/>
    <property type="molecule type" value="Genomic_DNA"/>
</dbReference>
<feature type="transmembrane region" description="Helical" evidence="9">
    <location>
        <begin position="164"/>
        <end position="184"/>
    </location>
</feature>
<keyword evidence="6 9" id="KW-1133">Transmembrane helix</keyword>
<comment type="subunit">
    <text evidence="9">Part of the protein translocation apparatus. Forms a complex with SecD.</text>
</comment>
<keyword evidence="4 9" id="KW-0812">Transmembrane</keyword>
<dbReference type="InterPro" id="IPR048634">
    <property type="entry name" value="SecD_SecF_C"/>
</dbReference>
<dbReference type="GO" id="GO:0065002">
    <property type="term" value="P:intracellular protein transmembrane transport"/>
    <property type="evidence" value="ECO:0007669"/>
    <property type="project" value="UniProtKB-UniRule"/>
</dbReference>
<feature type="transmembrane region" description="Helical" evidence="9">
    <location>
        <begin position="27"/>
        <end position="48"/>
    </location>
</feature>
<evidence type="ECO:0000256" key="9">
    <source>
        <dbReference type="HAMAP-Rule" id="MF_01464"/>
    </source>
</evidence>
<name>A0A1H8QMV4_9EURY</name>
<feature type="transmembrane region" description="Helical" evidence="9">
    <location>
        <begin position="137"/>
        <end position="157"/>
    </location>
</feature>
<evidence type="ECO:0000313" key="11">
    <source>
        <dbReference type="EMBL" id="SEO55559.1"/>
    </source>
</evidence>
<evidence type="ECO:0000313" key="12">
    <source>
        <dbReference type="Proteomes" id="UP000198775"/>
    </source>
</evidence>
<dbReference type="Gene3D" id="1.20.1640.10">
    <property type="entry name" value="Multidrug efflux transporter AcrB transmembrane domain"/>
    <property type="match status" value="1"/>
</dbReference>
<feature type="transmembrane region" description="Helical" evidence="9">
    <location>
        <begin position="261"/>
        <end position="284"/>
    </location>
</feature>
<dbReference type="PANTHER" id="PTHR30081">
    <property type="entry name" value="PROTEIN-EXPORT MEMBRANE PROTEIN SEC"/>
    <property type="match status" value="1"/>
</dbReference>
<feature type="transmembrane region" description="Helical" evidence="9">
    <location>
        <begin position="231"/>
        <end position="255"/>
    </location>
</feature>
<evidence type="ECO:0000256" key="1">
    <source>
        <dbReference type="ARBA" id="ARBA00004651"/>
    </source>
</evidence>
<keyword evidence="2 9" id="KW-0813">Transport</keyword>
<dbReference type="GO" id="GO:0006605">
    <property type="term" value="P:protein targeting"/>
    <property type="evidence" value="ECO:0007669"/>
    <property type="project" value="UniProtKB-UniRule"/>
</dbReference>
<proteinExistence type="inferred from homology"/>
<dbReference type="InterPro" id="IPR022646">
    <property type="entry name" value="SecD/SecF_CS"/>
</dbReference>
<reference evidence="12" key="1">
    <citation type="submission" date="2016-10" db="EMBL/GenBank/DDBJ databases">
        <authorList>
            <person name="Varghese N."/>
            <person name="Submissions S."/>
        </authorList>
    </citation>
    <scope>NUCLEOTIDE SEQUENCE [LARGE SCALE GENOMIC DNA]</scope>
    <source>
        <strain evidence="12">IBRC-M 10043</strain>
    </source>
</reference>
<feature type="domain" description="Protein export membrane protein SecD/SecF C-terminal" evidence="10">
    <location>
        <begin position="118"/>
        <end position="288"/>
    </location>
</feature>